<dbReference type="SMART" id="SM00150">
    <property type="entry name" value="SPEC"/>
    <property type="match status" value="4"/>
</dbReference>
<feature type="domain" description="DH" evidence="4">
    <location>
        <begin position="1485"/>
        <end position="1670"/>
    </location>
</feature>
<dbReference type="Proteomes" id="UP000054324">
    <property type="component" value="Unassembled WGS sequence"/>
</dbReference>
<evidence type="ECO:0000256" key="2">
    <source>
        <dbReference type="SAM" id="MobiDB-lite"/>
    </source>
</evidence>
<dbReference type="GO" id="GO:0005085">
    <property type="term" value="F:guanyl-nucleotide exchange factor activity"/>
    <property type="evidence" value="ECO:0007669"/>
    <property type="project" value="UniProtKB-KW"/>
</dbReference>
<dbReference type="Pfam" id="PF00621">
    <property type="entry name" value="RhoGEF"/>
    <property type="match status" value="1"/>
</dbReference>
<dbReference type="Pfam" id="PF22697">
    <property type="entry name" value="SOS1_NGEF_PH"/>
    <property type="match status" value="1"/>
</dbReference>
<protein>
    <recommendedName>
        <fullName evidence="7">RhoGEF domain protein</fullName>
    </recommendedName>
</protein>
<feature type="compositionally biased region" description="Polar residues" evidence="2">
    <location>
        <begin position="1468"/>
        <end position="1477"/>
    </location>
</feature>
<feature type="region of interest" description="Disordered" evidence="2">
    <location>
        <begin position="2495"/>
        <end position="2514"/>
    </location>
</feature>
<dbReference type="CDD" id="cd00160">
    <property type="entry name" value="RhoGEF"/>
    <property type="match status" value="1"/>
</dbReference>
<feature type="region of interest" description="Disordered" evidence="2">
    <location>
        <begin position="1886"/>
        <end position="1906"/>
    </location>
</feature>
<dbReference type="Pfam" id="PF13716">
    <property type="entry name" value="CRAL_TRIO_2"/>
    <property type="match status" value="1"/>
</dbReference>
<feature type="compositionally biased region" description="Basic residues" evidence="2">
    <location>
        <begin position="104"/>
        <end position="113"/>
    </location>
</feature>
<dbReference type="PROSITE" id="PS50010">
    <property type="entry name" value="DH_2"/>
    <property type="match status" value="1"/>
</dbReference>
<evidence type="ECO:0008006" key="7">
    <source>
        <dbReference type="Google" id="ProtNLM"/>
    </source>
</evidence>
<dbReference type="Gene3D" id="1.20.58.60">
    <property type="match status" value="4"/>
</dbReference>
<dbReference type="PANTHER" id="PTHR22826:SF106">
    <property type="entry name" value="TRIO, ISOFORM A"/>
    <property type="match status" value="1"/>
</dbReference>
<dbReference type="InterPro" id="IPR000219">
    <property type="entry name" value="DH_dom"/>
</dbReference>
<sequence>MNYSNSSLDPEVLEFYCPNRSKNARCHAHHHTHQPHPQRLHGTHPGSHQQAQPGAYRHSQPVCSNAGASQSQSSAHNTSKTYHGAPQHAPPQHAQQRFGASEHFHHHSGHRYRSSISPVQALPSTCGSSVSTLNSSSGYCTAGSTAHSVGVSSVSSRKTHLRARDHVKLLREKIALLPGGRSRQGGPLLCFPSNSRAHDIPYDDLCLLVCYLTYLPDESVKKAGFSVIVDMRNGTTWNNVKPILRAVEQCVVPNVAITYIIKPDNFFEKHKANMQIGKFNFEIQLVSLATLFREVDPSQLTAELEGTLPYHHEEWIKIRCCVEEFFFSAQDMMDQFGHLFNLLKRKPDLDTVERAKLALEEHRSLRSKIVQAPVSAIEAEADRLTTWLLFGMTAATVTGTNAGGSQSFPASTSAMNAAGAGGASFLSTSWVSMNPDFQKLIPQVRRTFTTLNEFRTHLQQKWEDVRSHLEQIYQLRLFEEDANRMATWLGQRRHLFLTEHVDIGQTACHAADLLAEHRQFVEACSAAFDTVARLNGVARILADVGHFASQQILKQAAQIEHEWKSFVSALEDRSQVLCLSASFHARAQAFLANCPNRATAMQQVNGNTVHELNQALLTLQNYWQEAQTAHMEVCVDGKALTDHLSAPVPTGSHTSLTAAVDYSQGRKHCTDLVHEIWDRLKLLERVYNERRTRLNSRLTLLMFKEDVGQVLAWLTEHGEPFLHRQTAVGKSIQRAEQLYNTHMQFEQVAATTLLNAEKLISVADELAAQADDPEEVLQRANELLTRISAFTQAVEARRETVDLGCGFYNHTKEVIAWLHAVKESHNTGEHLPATIEGMEDELTNFHRDRSAIEEGADRVATEGETLISRLKDTEEVTHIRSVLAQVASERSTVSALLMERQVRLDLCLQLRLFEADVNSALDCLRHGIPSFSQLLANRNEANSLLNATATTQSPVSSSQFAWLADPRQAPDIASLEELSSIFMSVLPAAEEVLNKGGELIRAFESLGVNFPAGGPGSSDSGVGDSAETAMERVHRLSNELAEVVTFVDELNEKINGELEWRRLEQQSKQVLLRISQCEDMMRDTAIIPANLSEAQSLQTEHEKFQPVLNEAHPRAVQCASKASLLLHQTANYSSSSGLLSSSTGGSSAMEHPRRKDFRAVGEAVTEHWQKLVYAAEDRHKLLVAATNWYKTSDQVTSVLWSLEKEYRREEDWCQNEKAMSDTAGYLNQLSMKHAEQKEAFLKACMLARRTSDLFSRYLHRQSPTTPGRKEVEEKMRTAMSELMAKEQAVLEAWAVRRRRLDDCIYFINIKGRVEELLTRVQQQSSLMHSPSKDIGMTVSSQLASSLCQEVNRACESLESMIAASMPLSPGHTTQLRSLLKRLQSTLPQPSPSTVTAKLSISGQDVSQKPQGEQRKLSAPASVASRLDIAPRPKRPDTDTDRTSVSSTSSSGAGSTSTGASDVFLGSGSAASATGPTQEQRRMIRRRENLLHELIQTERSYVQALEQCLATYKQGLLNPPSWPELKVPPGLSDMVNVLFGNMPALFEFHKQTFEPELGKYTESGDFLPEDVGHCFVVYSERLADLYVDYCVNYTESTRLYIEQGQAFFSVIQRYFNLTEPLPSYLIKPVQRVTKYQLLLRELRDCCDPASVAELNEGLEAMLDVPKRANDALHLSMLHGLPDDLPIHSLGDVILQDQFTVWEPKQLIKKSRERRVFLFDNCLILAKEASTQPGEHKAKSVRMIINRCLLVFHIVYKQRYHYKSRLLLAECNITEHIEGDQCKFALWTGRVPPIHEYRMVLKASSLDLKQTWVRALREGMRERMFSVQSLYQHHQQSASTGKTGVLSEDAELLDTHYILENYQASRPNELSVSAHQIVQVLHRCDTPNLPLAEPGSTDSGDASKSVKLDPHASGEWAYIRMLVQGTGTTTTTQSPIKEGFIPARLIGAPSGRRSSTTRNRSANASGRRWLLPGSDVRRGAGSGLVPGKRGSKADLNQTQGFPTPYPTATPRVLSTDRQPPKLNATPVDIGSTILDNVSEESIDVELPPPMTELQVLPTTTQPELAATEQTLEDAHKVQDDGDVASSKTAVVVESNGRSSAEQIPEDDVLRKKVKEMEEAQKAGKARRLFQLIHATGPREPPVSESIKHQNGTTISNKQERLDRWAEYFEQQMSWPPAGTHLQPTGEVEPWTVNVEPPTASEVYDCSPQVQHRLATVAEVAGDGRIDMSNVPSLVGLPVGANLSGLGDLRLHGGLNVAAKLVAGPRPVATGSQSTVGPDEEMLRGVFDEGAELHFVSRYLFLYDQALVIADAAVELLPTDEETSPTLRKRLQCQFRHALPISQISIMEDVGAPGSKPTSEQLLWFCLSERARTTVSTSPLDSAGGGGNHSNSPPPPSSAQSYLCYVVAPRSPDTRVRWLTELTAMVMEARRLSQAFATSSPLEGSSPNGDAGLLMHSKLTSAAAVALYPSGMLFDQSLMELPKLGLIQVGSLNPGSRWKVTPTSSSSLSAPKSSDLPSFLEGLHLTATSSA</sequence>
<dbReference type="SUPFAM" id="SSF46966">
    <property type="entry name" value="Spectrin repeat"/>
    <property type="match status" value="4"/>
</dbReference>
<keyword evidence="6" id="KW-1185">Reference proteome</keyword>
<dbReference type="GO" id="GO:0019898">
    <property type="term" value="C:extrinsic component of membrane"/>
    <property type="evidence" value="ECO:0007669"/>
    <property type="project" value="TreeGrafter"/>
</dbReference>
<feature type="region of interest" description="Disordered" evidence="2">
    <location>
        <begin position="2373"/>
        <end position="2393"/>
    </location>
</feature>
<dbReference type="RefSeq" id="XP_009172707.1">
    <property type="nucleotide sequence ID" value="XM_009174443.1"/>
</dbReference>
<dbReference type="GeneID" id="20322770"/>
<dbReference type="SUPFAM" id="SSF50729">
    <property type="entry name" value="PH domain-like"/>
    <property type="match status" value="1"/>
</dbReference>
<dbReference type="Pfam" id="PF00435">
    <property type="entry name" value="Spectrin"/>
    <property type="match status" value="2"/>
</dbReference>
<evidence type="ECO:0000313" key="6">
    <source>
        <dbReference type="Proteomes" id="UP000054324"/>
    </source>
</evidence>
<evidence type="ECO:0000256" key="1">
    <source>
        <dbReference type="ARBA" id="ARBA00022658"/>
    </source>
</evidence>
<evidence type="ECO:0000313" key="5">
    <source>
        <dbReference type="EMBL" id="KER23546.1"/>
    </source>
</evidence>
<dbReference type="InterPro" id="IPR047054">
    <property type="entry name" value="Kalirin_TRIO_PH_1"/>
</dbReference>
<dbReference type="InterPro" id="IPR035899">
    <property type="entry name" value="DBL_dom_sf"/>
</dbReference>
<gene>
    <name evidence="5" type="ORF">T265_08591</name>
</gene>
<dbReference type="CDD" id="cd13240">
    <property type="entry name" value="PH1_Kalirin_Trio_like"/>
    <property type="match status" value="1"/>
</dbReference>
<feature type="region of interest" description="Disordered" evidence="2">
    <location>
        <begin position="2134"/>
        <end position="2153"/>
    </location>
</feature>
<dbReference type="Gene3D" id="2.30.29.30">
    <property type="entry name" value="Pleckstrin-homology domain (PH domain)/Phosphotyrosine-binding domain (PTB)"/>
    <property type="match status" value="1"/>
</dbReference>
<dbReference type="Gene3D" id="1.20.900.10">
    <property type="entry name" value="Dbl homology (DH) domain"/>
    <property type="match status" value="1"/>
</dbReference>
<dbReference type="STRING" id="6198.A0A074Z8K6"/>
<reference evidence="5 6" key="1">
    <citation type="submission" date="2013-11" db="EMBL/GenBank/DDBJ databases">
        <title>Opisthorchis viverrini - life in the bile duct.</title>
        <authorList>
            <person name="Young N.D."/>
            <person name="Nagarajan N."/>
            <person name="Lin S.J."/>
            <person name="Korhonen P.K."/>
            <person name="Jex A.R."/>
            <person name="Hall R.S."/>
            <person name="Safavi-Hemami H."/>
            <person name="Kaewkong W."/>
            <person name="Bertrand D."/>
            <person name="Gao S."/>
            <person name="Seet Q."/>
            <person name="Wongkham S."/>
            <person name="Teh B.T."/>
            <person name="Wongkham C."/>
            <person name="Intapan P.M."/>
            <person name="Maleewong W."/>
            <person name="Yang X."/>
            <person name="Hu M."/>
            <person name="Wang Z."/>
            <person name="Hofmann A."/>
            <person name="Sternberg P.W."/>
            <person name="Tan P."/>
            <person name="Wang J."/>
            <person name="Gasser R.B."/>
        </authorList>
    </citation>
    <scope>NUCLEOTIDE SEQUENCE [LARGE SCALE GENOMIC DNA]</scope>
</reference>
<dbReference type="SUPFAM" id="SSF48065">
    <property type="entry name" value="DBL homology domain (DH-domain)"/>
    <property type="match status" value="1"/>
</dbReference>
<name>A0A074Z8K6_OPIVI</name>
<dbReference type="SMART" id="SM00233">
    <property type="entry name" value="PH"/>
    <property type="match status" value="2"/>
</dbReference>
<dbReference type="InterPro" id="IPR018159">
    <property type="entry name" value="Spectrin/alpha-actinin"/>
</dbReference>
<feature type="compositionally biased region" description="Basic and acidic residues" evidence="2">
    <location>
        <begin position="1428"/>
        <end position="1441"/>
    </location>
</feature>
<evidence type="ECO:0000259" key="4">
    <source>
        <dbReference type="PROSITE" id="PS50010"/>
    </source>
</evidence>
<proteinExistence type="predicted"/>
<dbReference type="InterPro" id="IPR002017">
    <property type="entry name" value="Spectrin_repeat"/>
</dbReference>
<dbReference type="PANTHER" id="PTHR22826">
    <property type="entry name" value="RHO GUANINE EXCHANGE FACTOR-RELATED"/>
    <property type="match status" value="1"/>
</dbReference>
<evidence type="ECO:0000259" key="3">
    <source>
        <dbReference type="PROSITE" id="PS50003"/>
    </source>
</evidence>
<dbReference type="CDD" id="cd00170">
    <property type="entry name" value="SEC14"/>
    <property type="match status" value="1"/>
</dbReference>
<feature type="region of interest" description="Disordered" evidence="2">
    <location>
        <begin position="1385"/>
        <end position="1480"/>
    </location>
</feature>
<accession>A0A074Z8K6</accession>
<dbReference type="EMBL" id="KL596845">
    <property type="protein sequence ID" value="KER23546.1"/>
    <property type="molecule type" value="Genomic_DNA"/>
</dbReference>
<feature type="region of interest" description="Disordered" evidence="2">
    <location>
        <begin position="26"/>
        <end position="113"/>
    </location>
</feature>
<dbReference type="InterPro" id="IPR055251">
    <property type="entry name" value="SOS1_NGEF_PH"/>
</dbReference>
<dbReference type="InterPro" id="IPR051336">
    <property type="entry name" value="RhoGEF_Guanine_NuclExch_SF"/>
</dbReference>
<dbReference type="SMART" id="SM00325">
    <property type="entry name" value="RhoGEF"/>
    <property type="match status" value="1"/>
</dbReference>
<feature type="compositionally biased region" description="Low complexity" evidence="2">
    <location>
        <begin position="2501"/>
        <end position="2514"/>
    </location>
</feature>
<dbReference type="GO" id="GO:0005737">
    <property type="term" value="C:cytoplasm"/>
    <property type="evidence" value="ECO:0007669"/>
    <property type="project" value="TreeGrafter"/>
</dbReference>
<dbReference type="CTD" id="20322770"/>
<feature type="compositionally biased region" description="Low complexity" evidence="2">
    <location>
        <begin position="83"/>
        <end position="96"/>
    </location>
</feature>
<feature type="compositionally biased region" description="Polar residues" evidence="2">
    <location>
        <begin position="1385"/>
        <end position="1410"/>
    </location>
</feature>
<dbReference type="PROSITE" id="PS50003">
    <property type="entry name" value="PH_DOMAIN"/>
    <property type="match status" value="1"/>
</dbReference>
<dbReference type="OrthoDB" id="10256089at2759"/>
<feature type="domain" description="PH" evidence="3">
    <location>
        <begin position="1690"/>
        <end position="1819"/>
    </location>
</feature>
<feature type="compositionally biased region" description="Low complexity" evidence="2">
    <location>
        <begin position="1950"/>
        <end position="1963"/>
    </location>
</feature>
<feature type="compositionally biased region" description="Basic residues" evidence="2">
    <location>
        <begin position="26"/>
        <end position="42"/>
    </location>
</feature>
<dbReference type="CDD" id="cd00176">
    <property type="entry name" value="SPEC"/>
    <property type="match status" value="3"/>
</dbReference>
<dbReference type="InterPro" id="IPR001251">
    <property type="entry name" value="CRAL-TRIO_dom"/>
</dbReference>
<feature type="region of interest" description="Disordered" evidence="2">
    <location>
        <begin position="1134"/>
        <end position="1153"/>
    </location>
</feature>
<feature type="compositionally biased region" description="Low complexity" evidence="2">
    <location>
        <begin position="1442"/>
        <end position="1462"/>
    </location>
</feature>
<feature type="region of interest" description="Disordered" evidence="2">
    <location>
        <begin position="1944"/>
        <end position="2025"/>
    </location>
</feature>
<feature type="compositionally biased region" description="Low complexity" evidence="2">
    <location>
        <begin position="1134"/>
        <end position="1147"/>
    </location>
</feature>
<dbReference type="KEGG" id="ovi:T265_08591"/>
<dbReference type="InterPro" id="IPR001849">
    <property type="entry name" value="PH_domain"/>
</dbReference>
<dbReference type="InterPro" id="IPR011993">
    <property type="entry name" value="PH-like_dom_sf"/>
</dbReference>
<organism evidence="5 6">
    <name type="scientific">Opisthorchis viverrini</name>
    <name type="common">Southeast Asian liver fluke</name>
    <dbReference type="NCBI Taxonomy" id="6198"/>
    <lineage>
        <taxon>Eukaryota</taxon>
        <taxon>Metazoa</taxon>
        <taxon>Spiralia</taxon>
        <taxon>Lophotrochozoa</taxon>
        <taxon>Platyhelminthes</taxon>
        <taxon>Trematoda</taxon>
        <taxon>Digenea</taxon>
        <taxon>Opisthorchiida</taxon>
        <taxon>Opisthorchiata</taxon>
        <taxon>Opisthorchiidae</taxon>
        <taxon>Opisthorchis</taxon>
    </lineage>
</organism>
<keyword evidence="1" id="KW-0344">Guanine-nucleotide releasing factor</keyword>